<feature type="transmembrane region" description="Helical" evidence="5">
    <location>
        <begin position="422"/>
        <end position="443"/>
    </location>
</feature>
<dbReference type="AlphaFoldDB" id="A0A5N6JNZ6"/>
<evidence type="ECO:0000313" key="7">
    <source>
        <dbReference type="Proteomes" id="UP000326757"/>
    </source>
</evidence>
<evidence type="ECO:0000313" key="6">
    <source>
        <dbReference type="EMBL" id="KAB8290237.1"/>
    </source>
</evidence>
<evidence type="ECO:0000256" key="2">
    <source>
        <dbReference type="ARBA" id="ARBA00022692"/>
    </source>
</evidence>
<sequence length="554" mass="62061">MDQNLDEKAVRDIEQELHTEIYPGTEVMRDVGSHHFVKSGSNSVLIPQPSDDEHDPLVCRDRHTYLFILAMGPLALAPMFGDYIEAFDSNLVDVVQFTGVAILVLGFSNFIWVPIQNCYGRRPVLILSSAICFASSVWRARANSYGSFMGACVLNGLGAGPAETAQPTIIADIMFLHERGRYNTLYFFVYFGSLTAGPIISGPMAKYLGWRSFWWFNTGVLGFVTLACIFFFPETRYSRATERVQSIASTSPFEGSTEQIEERKISPLRENITQDLELVAAPIASHPNIESDTVITKMQTHRDPWLHCGKPSRQQWKLFQSLESNLFHEFVFPWKLTFYPIVLFASFVVSWSASALLALNLTQSQVFAAPPYNYNSQEIGFFNFAILIGSLIGLFTAGPLSDVIAARLTMKNGGIREPEMRLLAMIPYVIIMIIGNVVTAIGYERGWNWKTIVIIGFTSAGIQVAAIPSIASTYAVDSYKPVSGAIFVTITVNKNVWGYGFSKFITPWIEKSGYIPPILTNMALITLWCSTGVVFWFWGKRFRGWSKGSMMHRM</sequence>
<dbReference type="GO" id="GO:0005886">
    <property type="term" value="C:plasma membrane"/>
    <property type="evidence" value="ECO:0007669"/>
    <property type="project" value="TreeGrafter"/>
</dbReference>
<keyword evidence="2 5" id="KW-0812">Transmembrane</keyword>
<dbReference type="GO" id="GO:0022857">
    <property type="term" value="F:transmembrane transporter activity"/>
    <property type="evidence" value="ECO:0007669"/>
    <property type="project" value="InterPro"/>
</dbReference>
<keyword evidence="7" id="KW-1185">Reference proteome</keyword>
<feature type="transmembrane region" description="Helical" evidence="5">
    <location>
        <begin position="482"/>
        <end position="502"/>
    </location>
</feature>
<dbReference type="EMBL" id="VIGI01000018">
    <property type="protein sequence ID" value="KAB8290237.1"/>
    <property type="molecule type" value="Genomic_DNA"/>
</dbReference>
<comment type="subcellular location">
    <subcellularLocation>
        <location evidence="1">Membrane</location>
        <topology evidence="1">Multi-pass membrane protein</topology>
    </subcellularLocation>
</comment>
<protein>
    <recommendedName>
        <fullName evidence="8">Major facilitator superfamily (MFS) profile domain-containing protein</fullName>
    </recommendedName>
</protein>
<accession>A0A5N6JNZ6</accession>
<evidence type="ECO:0000256" key="5">
    <source>
        <dbReference type="SAM" id="Phobius"/>
    </source>
</evidence>
<feature type="transmembrane region" description="Helical" evidence="5">
    <location>
        <begin position="449"/>
        <end position="470"/>
    </location>
</feature>
<dbReference type="SUPFAM" id="SSF103473">
    <property type="entry name" value="MFS general substrate transporter"/>
    <property type="match status" value="1"/>
</dbReference>
<organism evidence="6 7">
    <name type="scientific">Monilinia laxa</name>
    <name type="common">Brown rot fungus</name>
    <name type="synonym">Sclerotinia laxa</name>
    <dbReference type="NCBI Taxonomy" id="61186"/>
    <lineage>
        <taxon>Eukaryota</taxon>
        <taxon>Fungi</taxon>
        <taxon>Dikarya</taxon>
        <taxon>Ascomycota</taxon>
        <taxon>Pezizomycotina</taxon>
        <taxon>Leotiomycetes</taxon>
        <taxon>Helotiales</taxon>
        <taxon>Sclerotiniaceae</taxon>
        <taxon>Monilinia</taxon>
    </lineage>
</organism>
<feature type="transmembrane region" description="Helical" evidence="5">
    <location>
        <begin position="213"/>
        <end position="233"/>
    </location>
</feature>
<proteinExistence type="predicted"/>
<dbReference type="InterPro" id="IPR036259">
    <property type="entry name" value="MFS_trans_sf"/>
</dbReference>
<evidence type="ECO:0000256" key="4">
    <source>
        <dbReference type="ARBA" id="ARBA00023136"/>
    </source>
</evidence>
<reference evidence="6 7" key="1">
    <citation type="submission" date="2019-06" db="EMBL/GenBank/DDBJ databases">
        <title>Genome Sequence of the Brown Rot Fungal Pathogen Monilinia laxa.</title>
        <authorList>
            <person name="De Miccolis Angelini R.M."/>
            <person name="Landi L."/>
            <person name="Abate D."/>
            <person name="Pollastro S."/>
            <person name="Romanazzi G."/>
            <person name="Faretra F."/>
        </authorList>
    </citation>
    <scope>NUCLEOTIDE SEQUENCE [LARGE SCALE GENOMIC DNA]</scope>
    <source>
        <strain evidence="6 7">Mlax316</strain>
    </source>
</reference>
<feature type="transmembrane region" description="Helical" evidence="5">
    <location>
        <begin position="91"/>
        <end position="112"/>
    </location>
</feature>
<dbReference type="InterPro" id="IPR011701">
    <property type="entry name" value="MFS"/>
</dbReference>
<dbReference type="PANTHER" id="PTHR23502:SF149">
    <property type="entry name" value="TRANSPORTER, PUTATIVE-RELATED"/>
    <property type="match status" value="1"/>
</dbReference>
<feature type="transmembrane region" description="Helical" evidence="5">
    <location>
        <begin position="184"/>
        <end position="201"/>
    </location>
</feature>
<dbReference type="Gene3D" id="1.20.1250.20">
    <property type="entry name" value="MFS general substrate transporter like domains"/>
    <property type="match status" value="1"/>
</dbReference>
<dbReference type="OrthoDB" id="5215911at2759"/>
<name>A0A5N6JNZ6_MONLA</name>
<comment type="caution">
    <text evidence="6">The sequence shown here is derived from an EMBL/GenBank/DDBJ whole genome shotgun (WGS) entry which is preliminary data.</text>
</comment>
<feature type="transmembrane region" description="Helical" evidence="5">
    <location>
        <begin position="65"/>
        <end position="84"/>
    </location>
</feature>
<dbReference type="PANTHER" id="PTHR23502">
    <property type="entry name" value="MAJOR FACILITATOR SUPERFAMILY"/>
    <property type="match status" value="1"/>
</dbReference>
<feature type="transmembrane region" description="Helical" evidence="5">
    <location>
        <begin position="514"/>
        <end position="538"/>
    </location>
</feature>
<keyword evidence="3 5" id="KW-1133">Transmembrane helix</keyword>
<evidence type="ECO:0000256" key="1">
    <source>
        <dbReference type="ARBA" id="ARBA00004141"/>
    </source>
</evidence>
<feature type="transmembrane region" description="Helical" evidence="5">
    <location>
        <begin position="379"/>
        <end position="401"/>
    </location>
</feature>
<feature type="transmembrane region" description="Helical" evidence="5">
    <location>
        <begin position="336"/>
        <end position="359"/>
    </location>
</feature>
<dbReference type="Proteomes" id="UP000326757">
    <property type="component" value="Unassembled WGS sequence"/>
</dbReference>
<evidence type="ECO:0008006" key="8">
    <source>
        <dbReference type="Google" id="ProtNLM"/>
    </source>
</evidence>
<gene>
    <name evidence="6" type="ORF">EYC80_011105</name>
</gene>
<evidence type="ECO:0000256" key="3">
    <source>
        <dbReference type="ARBA" id="ARBA00022989"/>
    </source>
</evidence>
<keyword evidence="4 5" id="KW-0472">Membrane</keyword>
<dbReference type="Pfam" id="PF07690">
    <property type="entry name" value="MFS_1"/>
    <property type="match status" value="1"/>
</dbReference>